<evidence type="ECO:0008006" key="4">
    <source>
        <dbReference type="Google" id="ProtNLM"/>
    </source>
</evidence>
<reference evidence="3" key="1">
    <citation type="submission" date="2016-11" db="EMBL/GenBank/DDBJ databases">
        <authorList>
            <person name="Varghese N."/>
            <person name="Submissions S."/>
        </authorList>
    </citation>
    <scope>NUCLEOTIDE SEQUENCE [LARGE SCALE GENOMIC DNA]</scope>
    <source>
        <strain evidence="3">CGMCC 1.8995</strain>
    </source>
</reference>
<accession>A0A1M5SMT0</accession>
<feature type="signal peptide" evidence="1">
    <location>
        <begin position="1"/>
        <end position="21"/>
    </location>
</feature>
<dbReference type="InterPro" id="IPR011231">
    <property type="entry name" value="Phage_VT1-Sakai_H0018"/>
</dbReference>
<evidence type="ECO:0000256" key="1">
    <source>
        <dbReference type="SAM" id="SignalP"/>
    </source>
</evidence>
<organism evidence="2 3">
    <name type="scientific">Marisediminitalea aggregata</name>
    <dbReference type="NCBI Taxonomy" id="634436"/>
    <lineage>
        <taxon>Bacteria</taxon>
        <taxon>Pseudomonadati</taxon>
        <taxon>Pseudomonadota</taxon>
        <taxon>Gammaproteobacteria</taxon>
        <taxon>Alteromonadales</taxon>
        <taxon>Alteromonadaceae</taxon>
        <taxon>Marisediminitalea</taxon>
    </lineage>
</organism>
<dbReference type="Proteomes" id="UP000184520">
    <property type="component" value="Unassembled WGS sequence"/>
</dbReference>
<proteinExistence type="predicted"/>
<sequence>MANYLNKARVALLTISVQAAAALAQCRAVGADGNYAAAGSHMFGVSYNPASVGEQAAVDVLGTVPCEAGAAIAADALLEVGTDGKFITRTSGKVVGRALSAASGDGSIFTALLIPANT</sequence>
<dbReference type="Pfam" id="PF09956">
    <property type="entry name" value="Phage_cement_2"/>
    <property type="match status" value="1"/>
</dbReference>
<dbReference type="AlphaFoldDB" id="A0A1M5SMT0"/>
<dbReference type="EMBL" id="FQWD01000010">
    <property type="protein sequence ID" value="SHH39869.1"/>
    <property type="molecule type" value="Genomic_DNA"/>
</dbReference>
<evidence type="ECO:0000313" key="3">
    <source>
        <dbReference type="Proteomes" id="UP000184520"/>
    </source>
</evidence>
<gene>
    <name evidence="2" type="ORF">SAMN05216361_0038</name>
</gene>
<name>A0A1M5SMT0_9ALTE</name>
<dbReference type="STRING" id="634436.SAMN05216361_0038"/>
<dbReference type="OrthoDB" id="9913551at2"/>
<keyword evidence="1" id="KW-0732">Signal</keyword>
<dbReference type="RefSeq" id="WP_073325385.1">
    <property type="nucleotide sequence ID" value="NZ_FQWD01000010.1"/>
</dbReference>
<evidence type="ECO:0000313" key="2">
    <source>
        <dbReference type="EMBL" id="SHH39869.1"/>
    </source>
</evidence>
<protein>
    <recommendedName>
        <fullName evidence="4">DUF2190 domain-containing protein</fullName>
    </recommendedName>
</protein>
<feature type="chain" id="PRO_5013019707" description="DUF2190 domain-containing protein" evidence="1">
    <location>
        <begin position="22"/>
        <end position="118"/>
    </location>
</feature>
<keyword evidence="3" id="KW-1185">Reference proteome</keyword>